<protein>
    <submittedName>
        <fullName evidence="1">Transcriptional regulator</fullName>
    </submittedName>
</protein>
<reference evidence="1 2" key="1">
    <citation type="submission" date="2021-03" db="EMBL/GenBank/DDBJ databases">
        <authorList>
            <person name="Shang D.-D."/>
            <person name="Du Z.-J."/>
            <person name="Chen G.-J."/>
        </authorList>
    </citation>
    <scope>NUCLEOTIDE SEQUENCE [LARGE SCALE GENOMIC DNA]</scope>
    <source>
        <strain evidence="1 2">F1192</strain>
    </source>
</reference>
<keyword evidence="2" id="KW-1185">Reference proteome</keyword>
<comment type="caution">
    <text evidence="1">The sequence shown here is derived from an EMBL/GenBank/DDBJ whole genome shotgun (WGS) entry which is preliminary data.</text>
</comment>
<sequence>MTIEQLGQAGRLLYGDQWQSALARALDVDNRTVRRWASGESAIKDAIRDEITELLTTNQKEIGEYLADNA</sequence>
<dbReference type="RefSeq" id="WP_207988519.1">
    <property type="nucleotide sequence ID" value="NZ_JAGBKM010000001.1"/>
</dbReference>
<dbReference type="EMBL" id="JAGBKM010000001">
    <property type="protein sequence ID" value="MBO1529635.1"/>
    <property type="molecule type" value="Genomic_DNA"/>
</dbReference>
<dbReference type="Gene3D" id="1.10.3100.10">
    <property type="entry name" value="Putative cytoplasmic protein"/>
    <property type="match status" value="1"/>
</dbReference>
<evidence type="ECO:0000313" key="1">
    <source>
        <dbReference type="EMBL" id="MBO1529635.1"/>
    </source>
</evidence>
<dbReference type="Proteomes" id="UP000664554">
    <property type="component" value="Unassembled WGS sequence"/>
</dbReference>
<organism evidence="1 2">
    <name type="scientific">Psychrobacter coccoides</name>
    <dbReference type="NCBI Taxonomy" id="2818440"/>
    <lineage>
        <taxon>Bacteria</taxon>
        <taxon>Pseudomonadati</taxon>
        <taxon>Pseudomonadota</taxon>
        <taxon>Gammaproteobacteria</taxon>
        <taxon>Moraxellales</taxon>
        <taxon>Moraxellaceae</taxon>
        <taxon>Psychrobacter</taxon>
    </lineage>
</organism>
<evidence type="ECO:0000313" key="2">
    <source>
        <dbReference type="Proteomes" id="UP000664554"/>
    </source>
</evidence>
<accession>A0ABS3NKL3</accession>
<gene>
    <name evidence="1" type="ORF">J3492_00205</name>
</gene>
<proteinExistence type="predicted"/>
<dbReference type="InterPro" id="IPR027910">
    <property type="entry name" value="YdiL_sf"/>
</dbReference>
<name>A0ABS3NKL3_9GAMM</name>